<dbReference type="EMBL" id="DVIQ01000095">
    <property type="protein sequence ID" value="HIS32669.1"/>
    <property type="molecule type" value="Genomic_DNA"/>
</dbReference>
<dbReference type="GO" id="GO:0006400">
    <property type="term" value="P:tRNA modification"/>
    <property type="evidence" value="ECO:0007669"/>
    <property type="project" value="UniProtKB-UniRule"/>
</dbReference>
<keyword evidence="2" id="KW-0067">ATP-binding</keyword>
<keyword evidence="2" id="KW-0963">Cytoplasm</keyword>
<proteinExistence type="inferred from homology"/>
<protein>
    <recommendedName>
        <fullName evidence="2">tRNA(Met) cytidine acetate ligase</fullName>
        <ecNumber evidence="2">6.3.4.-</ecNumber>
    </recommendedName>
</protein>
<dbReference type="Gene3D" id="3.40.50.620">
    <property type="entry name" value="HUPs"/>
    <property type="match status" value="1"/>
</dbReference>
<gene>
    <name evidence="2" type="primary">tmcAL</name>
    <name evidence="3" type="ORF">IAB44_14165</name>
</gene>
<comment type="caution">
    <text evidence="3">The sequence shown here is derived from an EMBL/GenBank/DDBJ whole genome shotgun (WGS) entry which is preliminary data.</text>
</comment>
<reference evidence="3" key="2">
    <citation type="journal article" date="2021" name="PeerJ">
        <title>Extensive microbial diversity within the chicken gut microbiome revealed by metagenomics and culture.</title>
        <authorList>
            <person name="Gilroy R."/>
            <person name="Ravi A."/>
            <person name="Getino M."/>
            <person name="Pursley I."/>
            <person name="Horton D.L."/>
            <person name="Alikhan N.F."/>
            <person name="Baker D."/>
            <person name="Gharbi K."/>
            <person name="Hall N."/>
            <person name="Watson M."/>
            <person name="Adriaenssens E.M."/>
            <person name="Foster-Nyarko E."/>
            <person name="Jarju S."/>
            <person name="Secka A."/>
            <person name="Antonio M."/>
            <person name="Oren A."/>
            <person name="Chaudhuri R.R."/>
            <person name="La Ragione R."/>
            <person name="Hildebrand F."/>
            <person name="Pallen M.J."/>
        </authorList>
    </citation>
    <scope>NUCLEOTIDE SEQUENCE</scope>
    <source>
        <strain evidence="3">CHK190-19873</strain>
    </source>
</reference>
<evidence type="ECO:0000313" key="4">
    <source>
        <dbReference type="Proteomes" id="UP000823935"/>
    </source>
</evidence>
<dbReference type="PANTHER" id="PTHR37825">
    <property type="entry name" value="TRNA(MET) CYTIDINE ACETATE LIGASE"/>
    <property type="match status" value="1"/>
</dbReference>
<dbReference type="SUPFAM" id="SSF52374">
    <property type="entry name" value="Nucleotidylyl transferase"/>
    <property type="match status" value="1"/>
</dbReference>
<comment type="similarity">
    <text evidence="2">Belongs to the TmcAL family.</text>
</comment>
<dbReference type="EC" id="6.3.4.-" evidence="2"/>
<accession>A0A9D1EVL6</accession>
<comment type="function">
    <text evidence="2">Catalyzes the formation of N(4)-acetylcytidine (ac(4)C) at the wobble position of elongator tRNA(Met), using acetate and ATP as substrates. First activates an acetate ion to form acetyladenylate (Ac-AMP) and then transfers the acetyl group to tRNA to form ac(4)C34.</text>
</comment>
<keyword evidence="1 2" id="KW-0819">tRNA processing</keyword>
<evidence type="ECO:0000256" key="1">
    <source>
        <dbReference type="ARBA" id="ARBA00022694"/>
    </source>
</evidence>
<dbReference type="GO" id="GO:0016879">
    <property type="term" value="F:ligase activity, forming carbon-nitrogen bonds"/>
    <property type="evidence" value="ECO:0007669"/>
    <property type="project" value="UniProtKB-UniRule"/>
</dbReference>
<keyword evidence="2" id="KW-0436">Ligase</keyword>
<keyword evidence="2" id="KW-0547">Nucleotide-binding</keyword>
<dbReference type="GO" id="GO:0005737">
    <property type="term" value="C:cytoplasm"/>
    <property type="evidence" value="ECO:0007669"/>
    <property type="project" value="UniProtKB-SubCell"/>
</dbReference>
<dbReference type="PANTHER" id="PTHR37825:SF1">
    <property type="entry name" value="TRNA(MET) CYTIDINE ACETATE LIGASE"/>
    <property type="match status" value="1"/>
</dbReference>
<sequence length="410" mass="44889">MIITGLITEYNPFHNGHLYHLEEARKRTGADFLLAVMSGDFVQRGAPAAADKFCRTRMALLAGADLVLELPVFYACGSAEYFASGAVSLLDSLGCVDFLCFGSECGELSPLMAAADALSLESPDYQTRLRAELKSGKTFPAAREAAFLACQETLPESGVLSSPNNLLGIEYLKALSRLGSSIRPVCVKRIGDYHSQELTGAFSSASAIRHSLSGGKSPERLAASMPPRILDVFMEALKNKPLPSLDDYSQTIQYLLLKAQSWEELSKIQDFSPELARRMFSLRGRFVSASDFAAMAKSKQYTLSRIRRCLAHLLLDIRAADVERARSCGWNAYARVLGFRKSSGPLLAEIKKKSALPLITKLADAPSLLTDPGRRMLDADLFASSVWHMTDPSRPDGPIFEEQRVPLVLV</sequence>
<evidence type="ECO:0000256" key="2">
    <source>
        <dbReference type="HAMAP-Rule" id="MF_01539"/>
    </source>
</evidence>
<dbReference type="Pfam" id="PF05636">
    <property type="entry name" value="HIGH_NTase1"/>
    <property type="match status" value="1"/>
</dbReference>
<evidence type="ECO:0000313" key="3">
    <source>
        <dbReference type="EMBL" id="HIS32669.1"/>
    </source>
</evidence>
<dbReference type="InterPro" id="IPR014729">
    <property type="entry name" value="Rossmann-like_a/b/a_fold"/>
</dbReference>
<dbReference type="AlphaFoldDB" id="A0A9D1EVL6"/>
<name>A0A9D1EVL6_9FIRM</name>
<comment type="subcellular location">
    <subcellularLocation>
        <location evidence="2">Cytoplasm</location>
    </subcellularLocation>
</comment>
<comment type="catalytic activity">
    <reaction evidence="2">
        <text>cytidine(34) in elongator tRNA(Met) + acetate + ATP = N(4)-acetylcytidine(34) in elongator tRNA(Met) + AMP + diphosphate</text>
        <dbReference type="Rhea" id="RHEA:58144"/>
        <dbReference type="Rhea" id="RHEA-COMP:10693"/>
        <dbReference type="Rhea" id="RHEA-COMP:10694"/>
        <dbReference type="ChEBI" id="CHEBI:30089"/>
        <dbReference type="ChEBI" id="CHEBI:30616"/>
        <dbReference type="ChEBI" id="CHEBI:33019"/>
        <dbReference type="ChEBI" id="CHEBI:74900"/>
        <dbReference type="ChEBI" id="CHEBI:82748"/>
        <dbReference type="ChEBI" id="CHEBI:456215"/>
    </reaction>
</comment>
<reference evidence="3" key="1">
    <citation type="submission" date="2020-10" db="EMBL/GenBank/DDBJ databases">
        <authorList>
            <person name="Gilroy R."/>
        </authorList>
    </citation>
    <scope>NUCLEOTIDE SEQUENCE</scope>
    <source>
        <strain evidence="3">CHK190-19873</strain>
    </source>
</reference>
<organism evidence="3 4">
    <name type="scientific">Candidatus Limivivens intestinipullorum</name>
    <dbReference type="NCBI Taxonomy" id="2840858"/>
    <lineage>
        <taxon>Bacteria</taxon>
        <taxon>Bacillati</taxon>
        <taxon>Bacillota</taxon>
        <taxon>Clostridia</taxon>
        <taxon>Lachnospirales</taxon>
        <taxon>Lachnospiraceae</taxon>
        <taxon>Lachnospiraceae incertae sedis</taxon>
        <taxon>Candidatus Limivivens</taxon>
    </lineage>
</organism>
<dbReference type="GO" id="GO:0000049">
    <property type="term" value="F:tRNA binding"/>
    <property type="evidence" value="ECO:0007669"/>
    <property type="project" value="UniProtKB-KW"/>
</dbReference>
<dbReference type="GO" id="GO:0005524">
    <property type="term" value="F:ATP binding"/>
    <property type="evidence" value="ECO:0007669"/>
    <property type="project" value="UniProtKB-KW"/>
</dbReference>
<keyword evidence="2" id="KW-0694">RNA-binding</keyword>
<feature type="binding site" evidence="2">
    <location>
        <position position="164"/>
    </location>
    <ligand>
        <name>ATP</name>
        <dbReference type="ChEBI" id="CHEBI:30616"/>
    </ligand>
</feature>
<feature type="binding site" evidence="2">
    <location>
        <begin position="189"/>
        <end position="190"/>
    </location>
    <ligand>
        <name>ATP</name>
        <dbReference type="ChEBI" id="CHEBI:30616"/>
    </ligand>
</feature>
<feature type="binding site" evidence="2">
    <location>
        <position position="102"/>
    </location>
    <ligand>
        <name>ATP</name>
        <dbReference type="ChEBI" id="CHEBI:30616"/>
    </ligand>
</feature>
<keyword evidence="2" id="KW-0820">tRNA-binding</keyword>
<feature type="binding site" evidence="2">
    <location>
        <begin position="7"/>
        <end position="20"/>
    </location>
    <ligand>
        <name>ATP</name>
        <dbReference type="ChEBI" id="CHEBI:30616"/>
    </ligand>
</feature>
<dbReference type="Proteomes" id="UP000823935">
    <property type="component" value="Unassembled WGS sequence"/>
</dbReference>
<dbReference type="InterPro" id="IPR008513">
    <property type="entry name" value="tRNA(Met)_cyd_acetate_ligase"/>
</dbReference>
<dbReference type="HAMAP" id="MF_01539">
    <property type="entry name" value="TmcAL"/>
    <property type="match status" value="1"/>
</dbReference>